<dbReference type="FunFam" id="3.40.50.620:FF:000110">
    <property type="entry name" value="Deoxyribodipyrimidine photolyase"/>
    <property type="match status" value="1"/>
</dbReference>
<dbReference type="InterPro" id="IPR032673">
    <property type="entry name" value="DNA_photolyase_2_CS"/>
</dbReference>
<evidence type="ECO:0000313" key="17">
    <source>
        <dbReference type="Proteomes" id="UP001314263"/>
    </source>
</evidence>
<dbReference type="NCBIfam" id="TIGR00591">
    <property type="entry name" value="phr2"/>
    <property type="match status" value="1"/>
</dbReference>
<organism evidence="16 17">
    <name type="scientific">Coccomyxa viridis</name>
    <dbReference type="NCBI Taxonomy" id="1274662"/>
    <lineage>
        <taxon>Eukaryota</taxon>
        <taxon>Viridiplantae</taxon>
        <taxon>Chlorophyta</taxon>
        <taxon>core chlorophytes</taxon>
        <taxon>Trebouxiophyceae</taxon>
        <taxon>Trebouxiophyceae incertae sedis</taxon>
        <taxon>Coccomyxaceae</taxon>
        <taxon>Coccomyxa</taxon>
    </lineage>
</organism>
<dbReference type="EMBL" id="CAUYUE010000002">
    <property type="protein sequence ID" value="CAK0746857.1"/>
    <property type="molecule type" value="Genomic_DNA"/>
</dbReference>
<evidence type="ECO:0000256" key="14">
    <source>
        <dbReference type="SAM" id="MobiDB-lite"/>
    </source>
</evidence>
<evidence type="ECO:0000256" key="13">
    <source>
        <dbReference type="ARBA" id="ARBA00055119"/>
    </source>
</evidence>
<dbReference type="EC" id="4.1.99.3" evidence="3"/>
<dbReference type="InterPro" id="IPR008148">
    <property type="entry name" value="DNA_photolyase_2"/>
</dbReference>
<evidence type="ECO:0000256" key="12">
    <source>
        <dbReference type="ARBA" id="ARBA00033999"/>
    </source>
</evidence>
<dbReference type="Pfam" id="PF00875">
    <property type="entry name" value="DNA_photolyase"/>
    <property type="match status" value="1"/>
</dbReference>
<keyword evidence="6" id="KW-0227">DNA damage</keyword>
<dbReference type="FunFam" id="1.25.40.80:FF:000004">
    <property type="entry name" value="Deoxyribodipyrimidine photolyase"/>
    <property type="match status" value="1"/>
</dbReference>
<proteinExistence type="inferred from homology"/>
<dbReference type="Gene3D" id="1.25.40.80">
    <property type="match status" value="1"/>
</dbReference>
<evidence type="ECO:0000256" key="9">
    <source>
        <dbReference type="ARBA" id="ARBA00023204"/>
    </source>
</evidence>
<comment type="cofactor">
    <cofactor evidence="1">
        <name>FAD</name>
        <dbReference type="ChEBI" id="CHEBI:57692"/>
    </cofactor>
</comment>
<dbReference type="GO" id="GO:0003677">
    <property type="term" value="F:DNA binding"/>
    <property type="evidence" value="ECO:0007669"/>
    <property type="project" value="UniProtKB-KW"/>
</dbReference>
<evidence type="ECO:0000256" key="2">
    <source>
        <dbReference type="ARBA" id="ARBA00006409"/>
    </source>
</evidence>
<evidence type="ECO:0000256" key="3">
    <source>
        <dbReference type="ARBA" id="ARBA00013149"/>
    </source>
</evidence>
<evidence type="ECO:0000256" key="7">
    <source>
        <dbReference type="ARBA" id="ARBA00022827"/>
    </source>
</evidence>
<dbReference type="PROSITE" id="PS01084">
    <property type="entry name" value="DNA_PHOTOLYASES_2_2"/>
    <property type="match status" value="1"/>
</dbReference>
<feature type="compositionally biased region" description="Basic and acidic residues" evidence="14">
    <location>
        <begin position="8"/>
        <end position="26"/>
    </location>
</feature>
<dbReference type="AlphaFoldDB" id="A0AAV1HUF9"/>
<keyword evidence="8" id="KW-0238">DNA-binding</keyword>
<comment type="caution">
    <text evidence="16">The sequence shown here is derived from an EMBL/GenBank/DDBJ whole genome shotgun (WGS) entry which is preliminary data.</text>
</comment>
<evidence type="ECO:0000256" key="4">
    <source>
        <dbReference type="ARBA" id="ARBA00014046"/>
    </source>
</evidence>
<dbReference type="SUPFAM" id="SSF48173">
    <property type="entry name" value="Cryptochrome/photolyase FAD-binding domain"/>
    <property type="match status" value="1"/>
</dbReference>
<feature type="domain" description="Photolyase/cryptochrome alpha/beta" evidence="15">
    <location>
        <begin position="43"/>
        <end position="173"/>
    </location>
</feature>
<dbReference type="PANTHER" id="PTHR10211:SF0">
    <property type="entry name" value="DEOXYRIBODIPYRIMIDINE PHOTO-LYASE"/>
    <property type="match status" value="1"/>
</dbReference>
<dbReference type="SUPFAM" id="SSF52425">
    <property type="entry name" value="Cryptochrome/photolyase, N-terminal domain"/>
    <property type="match status" value="1"/>
</dbReference>
<keyword evidence="10" id="KW-0456">Lyase</keyword>
<keyword evidence="7" id="KW-0274">FAD</keyword>
<dbReference type="Gene3D" id="1.10.579.10">
    <property type="entry name" value="DNA Cyclobutane Dipyrimidine Photolyase, subunit A, domain 3"/>
    <property type="match status" value="1"/>
</dbReference>
<protein>
    <recommendedName>
        <fullName evidence="4">Deoxyribodipyrimidine photo-lyase</fullName>
        <ecNumber evidence="3">4.1.99.3</ecNumber>
    </recommendedName>
    <alternativeName>
        <fullName evidence="11">DNA photolyase</fullName>
    </alternativeName>
</protein>
<reference evidence="16 17" key="1">
    <citation type="submission" date="2023-10" db="EMBL/GenBank/DDBJ databases">
        <authorList>
            <person name="Maclean D."/>
            <person name="Macfadyen A."/>
        </authorList>
    </citation>
    <scope>NUCLEOTIDE SEQUENCE [LARGE SCALE GENOMIC DNA]</scope>
</reference>
<comment type="similarity">
    <text evidence="2">Belongs to the DNA photolyase class-2 family.</text>
</comment>
<dbReference type="InterPro" id="IPR014729">
    <property type="entry name" value="Rossmann-like_a/b/a_fold"/>
</dbReference>
<keyword evidence="9" id="KW-0234">DNA repair</keyword>
<evidence type="ECO:0000313" key="16">
    <source>
        <dbReference type="EMBL" id="CAK0746857.1"/>
    </source>
</evidence>
<name>A0AAV1HUF9_9CHLO</name>
<evidence type="ECO:0000256" key="8">
    <source>
        <dbReference type="ARBA" id="ARBA00023125"/>
    </source>
</evidence>
<dbReference type="FunFam" id="1.10.579.10:FF:000002">
    <property type="entry name" value="Deoxyribodipyrimidine photolyase"/>
    <property type="match status" value="1"/>
</dbReference>
<accession>A0AAV1HUF9</accession>
<evidence type="ECO:0000259" key="15">
    <source>
        <dbReference type="PROSITE" id="PS51645"/>
    </source>
</evidence>
<dbReference type="PANTHER" id="PTHR10211">
    <property type="entry name" value="DEOXYRIBODIPYRIMIDINE PHOTOLYASE"/>
    <property type="match status" value="1"/>
</dbReference>
<keyword evidence="17" id="KW-1185">Reference proteome</keyword>
<comment type="function">
    <text evidence="13">Involved in repair of UV radiation-induced DNA damage. Catalyzes the light-dependent monomerization (300-600 nm) of cyclobutylpyrimidine dimers (CPDs), which are formed between adjacent bases on the same DNA strand upon exposure to ultraviolet radiation. Required for plant survival in the presence of UV-B light. Not involved in the repair of (6-4) photoproducts.</text>
</comment>
<dbReference type="PROSITE" id="PS51645">
    <property type="entry name" value="PHR_CRY_ALPHA_BETA"/>
    <property type="match status" value="1"/>
</dbReference>
<evidence type="ECO:0000256" key="5">
    <source>
        <dbReference type="ARBA" id="ARBA00022630"/>
    </source>
</evidence>
<evidence type="ECO:0000256" key="1">
    <source>
        <dbReference type="ARBA" id="ARBA00001974"/>
    </source>
</evidence>
<dbReference type="GO" id="GO:0009650">
    <property type="term" value="P:UV protection"/>
    <property type="evidence" value="ECO:0007669"/>
    <property type="project" value="UniProtKB-ARBA"/>
</dbReference>
<dbReference type="InterPro" id="IPR036134">
    <property type="entry name" value="Crypto/Photolyase_FAD-like_sf"/>
</dbReference>
<dbReference type="InterPro" id="IPR052219">
    <property type="entry name" value="Photolyase_Class-2"/>
</dbReference>
<dbReference type="GO" id="GO:0000719">
    <property type="term" value="P:photoreactive repair"/>
    <property type="evidence" value="ECO:0007669"/>
    <property type="project" value="TreeGrafter"/>
</dbReference>
<dbReference type="Proteomes" id="UP001314263">
    <property type="component" value="Unassembled WGS sequence"/>
</dbReference>
<evidence type="ECO:0000256" key="10">
    <source>
        <dbReference type="ARBA" id="ARBA00023239"/>
    </source>
</evidence>
<gene>
    <name evidence="16" type="ORF">CVIRNUC_001723</name>
</gene>
<keyword evidence="5" id="KW-0285">Flavoprotein</keyword>
<evidence type="ECO:0000256" key="11">
    <source>
        <dbReference type="ARBA" id="ARBA00031671"/>
    </source>
</evidence>
<dbReference type="Gene3D" id="3.40.50.620">
    <property type="entry name" value="HUPs"/>
    <property type="match status" value="1"/>
</dbReference>
<evidence type="ECO:0000256" key="6">
    <source>
        <dbReference type="ARBA" id="ARBA00022763"/>
    </source>
</evidence>
<dbReference type="InterPro" id="IPR006050">
    <property type="entry name" value="DNA_photolyase_N"/>
</dbReference>
<dbReference type="InterPro" id="IPR036155">
    <property type="entry name" value="Crypto/Photolyase_N_sf"/>
</dbReference>
<comment type="catalytic activity">
    <reaction evidence="12">
        <text>cyclobutadipyrimidine (in DNA) = 2 pyrimidine residues (in DNA).</text>
        <dbReference type="EC" id="4.1.99.3"/>
    </reaction>
</comment>
<dbReference type="GO" id="GO:0003904">
    <property type="term" value="F:deoxyribodipyrimidine photo-lyase activity"/>
    <property type="evidence" value="ECO:0007669"/>
    <property type="project" value="UniProtKB-EC"/>
</dbReference>
<sequence length="487" mass="56033">MPGKRKAKASEEGEEPKKSAKSEDALVHPGRVRTLNEGDVKAGPVIYWMSRDQRVQDNWAFLHAAEVASKTKSPVAVVFNLVPEYLVAGARQFGFMLRGLKLMEPKLAALNIPFFLVKGDPIKTIPEFVKKVKAACLVTDFASLRLGREWRDEVAKKIDIPFHEVDAHNVVPCWLASDKREYGARTIRSKIHKKLPEFLHDFPTLEKQPKWDSSVKPDKVKWDAEIKAALEKGKDVPEVTWVKPGEEEAMKALNGPKGFLSSERLKKFSNHRNNPNQPDALSNLSPYYHFGHLAAQRAALEASKLRSKAKEDVDAFLEESVVRRELSDNYCFYVPNYDSLDACYDWAKDSLNKHRGDKREHVYTLEQLEKGETYDELWNASQHEMVHTGKMHGFMRMYWAKKILEWTNSPEEAIEFGIYLNDKWELDGRDANGYVGVMWSMGGIHDQGWSEREIFGKIRYMNEKGCRRKFKVDDYIELINKKLKEKA</sequence>
<feature type="region of interest" description="Disordered" evidence="14">
    <location>
        <begin position="1"/>
        <end position="27"/>
    </location>
</feature>